<dbReference type="InterPro" id="IPR013798">
    <property type="entry name" value="Indole-3-glycerol_P_synth_dom"/>
</dbReference>
<dbReference type="PROSITE" id="PS00614">
    <property type="entry name" value="IGPS"/>
    <property type="match status" value="1"/>
</dbReference>
<dbReference type="InterPro" id="IPR045186">
    <property type="entry name" value="Indole-3-glycerol_P_synth"/>
</dbReference>
<protein>
    <recommendedName>
        <fullName evidence="8">Indole-3-glycerol phosphate synthase</fullName>
        <shortName evidence="8">IGPS</shortName>
        <ecNumber evidence="8">4.1.1.48</ecNumber>
    </recommendedName>
</protein>
<comment type="similarity">
    <text evidence="8">Belongs to the TrpC family.</text>
</comment>
<keyword evidence="3 8" id="KW-0028">Amino-acid biosynthesis</keyword>
<dbReference type="NCBIfam" id="NF001373">
    <property type="entry name" value="PRK00278.1-6"/>
    <property type="match status" value="1"/>
</dbReference>
<dbReference type="EMBL" id="FUGE01000245">
    <property type="protein sequence ID" value="SJM73057.1"/>
    <property type="molecule type" value="Genomic_DNA"/>
</dbReference>
<organism evidence="10 11">
    <name type="scientific">Psychrobacter piechaudii</name>
    <dbReference type="NCBI Taxonomy" id="1945521"/>
    <lineage>
        <taxon>Bacteria</taxon>
        <taxon>Pseudomonadati</taxon>
        <taxon>Pseudomonadota</taxon>
        <taxon>Gammaproteobacteria</taxon>
        <taxon>Moraxellales</taxon>
        <taxon>Moraxellaceae</taxon>
        <taxon>Psychrobacter</taxon>
    </lineage>
</organism>
<dbReference type="NCBIfam" id="NF001377">
    <property type="entry name" value="PRK00278.2-4"/>
    <property type="match status" value="1"/>
</dbReference>
<evidence type="ECO:0000256" key="3">
    <source>
        <dbReference type="ARBA" id="ARBA00022605"/>
    </source>
</evidence>
<dbReference type="PANTHER" id="PTHR22854:SF2">
    <property type="entry name" value="INDOLE-3-GLYCEROL-PHOSPHATE SYNTHASE"/>
    <property type="match status" value="1"/>
</dbReference>
<evidence type="ECO:0000256" key="5">
    <source>
        <dbReference type="ARBA" id="ARBA00022822"/>
    </source>
</evidence>
<sequence>MTQDAIPSILKKIVVTKHSEVAAAKAKKDFDSIKREAEALMQQGDAPRRGFAKALLAKQEAGIPGIIAEVKKASPSKGIISKNFNPALIAQQYEQAGAACLSVLTDEQYFQGHNDYLQQAKAACKLPVLRKDFMIDSYQIYQSYLLGADCILLIVACLEDEKLHELHKVACDLGTDVLIEVHTQQELERALQLPDSEHNIYGINNRDLNTFTTDLQTSIRLKAYVDNQSTRPQLLVTESGIHSSEDMQLMLSNQISSFLIGEQFMKTDNPGETLASLLDSL</sequence>
<evidence type="ECO:0000259" key="9">
    <source>
        <dbReference type="Pfam" id="PF00218"/>
    </source>
</evidence>
<dbReference type="FunFam" id="3.20.20.70:FF:000024">
    <property type="entry name" value="Indole-3-glycerol phosphate synthase"/>
    <property type="match status" value="1"/>
</dbReference>
<name>A0A1R4GXX1_9GAMM</name>
<dbReference type="InterPro" id="IPR013785">
    <property type="entry name" value="Aldolase_TIM"/>
</dbReference>
<gene>
    <name evidence="8 10" type="primary">trpC</name>
    <name evidence="10" type="ORF">A1232T_02259</name>
</gene>
<evidence type="ECO:0000256" key="4">
    <source>
        <dbReference type="ARBA" id="ARBA00022793"/>
    </source>
</evidence>
<evidence type="ECO:0000256" key="1">
    <source>
        <dbReference type="ARBA" id="ARBA00001633"/>
    </source>
</evidence>
<dbReference type="InterPro" id="IPR011060">
    <property type="entry name" value="RibuloseP-bd_barrel"/>
</dbReference>
<keyword evidence="4 8" id="KW-0210">Decarboxylase</keyword>
<dbReference type="UniPathway" id="UPA00035">
    <property type="reaction ID" value="UER00043"/>
</dbReference>
<keyword evidence="7 8" id="KW-0456">Lyase</keyword>
<dbReference type="GO" id="GO:0000162">
    <property type="term" value="P:L-tryptophan biosynthetic process"/>
    <property type="evidence" value="ECO:0007669"/>
    <property type="project" value="UniProtKB-UniRule"/>
</dbReference>
<accession>A0A1R4GXX1</accession>
<keyword evidence="6 8" id="KW-0057">Aromatic amino acid biosynthesis</keyword>
<dbReference type="CDD" id="cd00331">
    <property type="entry name" value="IGPS"/>
    <property type="match status" value="1"/>
</dbReference>
<dbReference type="GO" id="GO:0004640">
    <property type="term" value="F:phosphoribosylanthranilate isomerase activity"/>
    <property type="evidence" value="ECO:0007669"/>
    <property type="project" value="TreeGrafter"/>
</dbReference>
<keyword evidence="5 8" id="KW-0822">Tryptophan biosynthesis</keyword>
<evidence type="ECO:0000256" key="6">
    <source>
        <dbReference type="ARBA" id="ARBA00023141"/>
    </source>
</evidence>
<comment type="catalytic activity">
    <reaction evidence="1 8">
        <text>1-(2-carboxyphenylamino)-1-deoxy-D-ribulose 5-phosphate + H(+) = (1S,2R)-1-C-(indol-3-yl)glycerol 3-phosphate + CO2 + H2O</text>
        <dbReference type="Rhea" id="RHEA:23476"/>
        <dbReference type="ChEBI" id="CHEBI:15377"/>
        <dbReference type="ChEBI" id="CHEBI:15378"/>
        <dbReference type="ChEBI" id="CHEBI:16526"/>
        <dbReference type="ChEBI" id="CHEBI:58613"/>
        <dbReference type="ChEBI" id="CHEBI:58866"/>
        <dbReference type="EC" id="4.1.1.48"/>
    </reaction>
</comment>
<dbReference type="Gene3D" id="3.20.20.70">
    <property type="entry name" value="Aldolase class I"/>
    <property type="match status" value="1"/>
</dbReference>
<dbReference type="InterPro" id="IPR001468">
    <property type="entry name" value="Indole-3-GlycerolPSynthase_CS"/>
</dbReference>
<comment type="pathway">
    <text evidence="2 8">Amino-acid biosynthesis; L-tryptophan biosynthesis; L-tryptophan from chorismate: step 4/5.</text>
</comment>
<dbReference type="Pfam" id="PF00218">
    <property type="entry name" value="IGPS"/>
    <property type="match status" value="1"/>
</dbReference>
<dbReference type="HAMAP" id="MF_00134_B">
    <property type="entry name" value="IGPS_B"/>
    <property type="match status" value="1"/>
</dbReference>
<dbReference type="SUPFAM" id="SSF51366">
    <property type="entry name" value="Ribulose-phoshate binding barrel"/>
    <property type="match status" value="1"/>
</dbReference>
<dbReference type="Proteomes" id="UP000188357">
    <property type="component" value="Unassembled WGS sequence"/>
</dbReference>
<dbReference type="GO" id="GO:0004425">
    <property type="term" value="F:indole-3-glycerol-phosphate synthase activity"/>
    <property type="evidence" value="ECO:0007669"/>
    <property type="project" value="UniProtKB-UniRule"/>
</dbReference>
<keyword evidence="11" id="KW-1185">Reference proteome</keyword>
<evidence type="ECO:0000256" key="2">
    <source>
        <dbReference type="ARBA" id="ARBA00004696"/>
    </source>
</evidence>
<dbReference type="STRING" id="1945521.A1232T_02259"/>
<evidence type="ECO:0000256" key="8">
    <source>
        <dbReference type="HAMAP-Rule" id="MF_00134"/>
    </source>
</evidence>
<dbReference type="RefSeq" id="WP_077452009.1">
    <property type="nucleotide sequence ID" value="NZ_FUGE01000245.1"/>
</dbReference>
<dbReference type="PANTHER" id="PTHR22854">
    <property type="entry name" value="TRYPTOPHAN BIOSYNTHESIS PROTEIN"/>
    <property type="match status" value="1"/>
</dbReference>
<evidence type="ECO:0000313" key="10">
    <source>
        <dbReference type="EMBL" id="SJM73057.1"/>
    </source>
</evidence>
<evidence type="ECO:0000313" key="11">
    <source>
        <dbReference type="Proteomes" id="UP000188357"/>
    </source>
</evidence>
<dbReference type="OrthoDB" id="9804217at2"/>
<evidence type="ECO:0000256" key="7">
    <source>
        <dbReference type="ARBA" id="ARBA00023239"/>
    </source>
</evidence>
<dbReference type="EC" id="4.1.1.48" evidence="8"/>
<dbReference type="AlphaFoldDB" id="A0A1R4GXX1"/>
<feature type="domain" description="Indole-3-glycerol phosphate synthase" evidence="9">
    <location>
        <begin position="10"/>
        <end position="274"/>
    </location>
</feature>
<reference evidence="10 11" key="1">
    <citation type="submission" date="2017-02" db="EMBL/GenBank/DDBJ databases">
        <authorList>
            <person name="Peterson S.W."/>
        </authorList>
    </citation>
    <scope>NUCLEOTIDE SEQUENCE [LARGE SCALE GENOMIC DNA]</scope>
    <source>
        <strain evidence="10">Psychrobacter_piechaudii</strain>
    </source>
</reference>
<proteinExistence type="inferred from homology"/>